<protein>
    <recommendedName>
        <fullName evidence="5">INO80 complex subunit F domain-containing protein</fullName>
    </recommendedName>
</protein>
<feature type="compositionally biased region" description="Basic and acidic residues" evidence="4">
    <location>
        <begin position="669"/>
        <end position="678"/>
    </location>
</feature>
<proteinExistence type="predicted"/>
<feature type="compositionally biased region" description="Low complexity" evidence="4">
    <location>
        <begin position="222"/>
        <end position="234"/>
    </location>
</feature>
<keyword evidence="2" id="KW-0539">Nucleus</keyword>
<feature type="compositionally biased region" description="Basic and acidic residues" evidence="4">
    <location>
        <begin position="577"/>
        <end position="589"/>
    </location>
</feature>
<evidence type="ECO:0000259" key="5">
    <source>
        <dbReference type="Pfam" id="PF24245"/>
    </source>
</evidence>
<keyword evidence="7" id="KW-1185">Reference proteome</keyword>
<dbReference type="EMBL" id="JAACJO010000001">
    <property type="protein sequence ID" value="KAF5363464.1"/>
    <property type="molecule type" value="Genomic_DNA"/>
</dbReference>
<comment type="subcellular location">
    <subcellularLocation>
        <location evidence="1">Nucleus</location>
    </subcellularLocation>
</comment>
<gene>
    <name evidence="6" type="ORF">D9756_000178</name>
</gene>
<accession>A0A8H5GEN4</accession>
<feature type="compositionally biased region" description="Basic and acidic residues" evidence="4">
    <location>
        <begin position="605"/>
        <end position="620"/>
    </location>
</feature>
<feature type="compositionally biased region" description="Low complexity" evidence="4">
    <location>
        <begin position="95"/>
        <end position="104"/>
    </location>
</feature>
<feature type="compositionally biased region" description="Basic and acidic residues" evidence="4">
    <location>
        <begin position="332"/>
        <end position="375"/>
    </location>
</feature>
<organism evidence="6 7">
    <name type="scientific">Leucocoprinus leucothites</name>
    <dbReference type="NCBI Taxonomy" id="201217"/>
    <lineage>
        <taxon>Eukaryota</taxon>
        <taxon>Fungi</taxon>
        <taxon>Dikarya</taxon>
        <taxon>Basidiomycota</taxon>
        <taxon>Agaricomycotina</taxon>
        <taxon>Agaricomycetes</taxon>
        <taxon>Agaricomycetidae</taxon>
        <taxon>Agaricales</taxon>
        <taxon>Agaricineae</taxon>
        <taxon>Agaricaceae</taxon>
        <taxon>Leucocoprinus</taxon>
    </lineage>
</organism>
<feature type="compositionally biased region" description="Low complexity" evidence="4">
    <location>
        <begin position="484"/>
        <end position="493"/>
    </location>
</feature>
<feature type="compositionally biased region" description="Basic residues" evidence="4">
    <location>
        <begin position="393"/>
        <end position="403"/>
    </location>
</feature>
<feature type="coiled-coil region" evidence="3">
    <location>
        <begin position="49"/>
        <end position="83"/>
    </location>
</feature>
<feature type="region of interest" description="Disordered" evidence="4">
    <location>
        <begin position="1"/>
        <end position="41"/>
    </location>
</feature>
<evidence type="ECO:0000256" key="4">
    <source>
        <dbReference type="SAM" id="MobiDB-lite"/>
    </source>
</evidence>
<feature type="domain" description="INO80 complex subunit F" evidence="5">
    <location>
        <begin position="45"/>
        <end position="90"/>
    </location>
</feature>
<dbReference type="GO" id="GO:0005634">
    <property type="term" value="C:nucleus"/>
    <property type="evidence" value="ECO:0007669"/>
    <property type="project" value="UniProtKB-SubCell"/>
</dbReference>
<feature type="compositionally biased region" description="Low complexity" evidence="4">
    <location>
        <begin position="521"/>
        <end position="552"/>
    </location>
</feature>
<evidence type="ECO:0000256" key="1">
    <source>
        <dbReference type="ARBA" id="ARBA00004123"/>
    </source>
</evidence>
<dbReference type="Proteomes" id="UP000559027">
    <property type="component" value="Unassembled WGS sequence"/>
</dbReference>
<feature type="compositionally biased region" description="Pro residues" evidence="4">
    <location>
        <begin position="137"/>
        <end position="164"/>
    </location>
</feature>
<evidence type="ECO:0000256" key="2">
    <source>
        <dbReference type="ARBA" id="ARBA00023242"/>
    </source>
</evidence>
<feature type="compositionally biased region" description="Low complexity" evidence="4">
    <location>
        <begin position="186"/>
        <end position="197"/>
    </location>
</feature>
<comment type="caution">
    <text evidence="6">The sequence shown here is derived from an EMBL/GenBank/DDBJ whole genome shotgun (WGS) entry which is preliminary data.</text>
</comment>
<sequence length="701" mass="77264">MSRHPSPGPSHSAPQISQQPSSAPSRRSRPTHPVGIAAGAEDVKYQAKYKDLKRKVKDIEGDNDKLQLRIMQAKRSLQRMKLERAILYERISSAPSAADPLGAPSGPPLPAHHQPSRSYSGSHQNRDSRDRPIPIDADPPPQDYLRRPPPPDPNRPMDPPPVVPSPHMSAVQSPRRNSAGHDTSRHLPPLSHSHLPPVAQYDAAARTHTGPAGSPPIHHAHPNSSSTRSQQQSSRPPPPSQQNYPVVPGQQYPESLPPVQRVLHTPPPPSDRDRDRSSRRIEGNDYPSESHLQQQHSRHHSQVSPHMHSADARSSSSRMHPHQRMGPGTYINREDSMPSRQYDLERERGRERDRDGRVEWERETRGRESRERDVNIHSPHATHRRADYPDHSHSHHSHSHSHSQHMQSLPPPRIRRGEEDIYYHDTGNPYPSVHVSRSDTPGSNNSGLEQGGVPSRPDSRTQYYEDRTSARPPSYRLRPVSQSNNATNANMNTEEAEFGGHDREDSGVGHRSASHEHARLSSSSTPAGTAAAANSTSTTSGPNNGTGVNTVVAGGGGGREAVYPPPPPPPLGSGLSHYERHDREPRERGQTPSLIEPSTSRKRNRNDMEMDIDSDKDNNHNDTGVSGGAGAGADSGSRRNTPAPGFSGVAGEDRDRGSSKRYQRGHPHYRGDVRENREGSIPPPPPPASLPEEQRESRMSS</sequence>
<dbReference type="InterPro" id="IPR056513">
    <property type="entry name" value="INO80F"/>
</dbReference>
<name>A0A8H5GEN4_9AGAR</name>
<feature type="compositionally biased region" description="Basic and acidic residues" evidence="4">
    <location>
        <begin position="457"/>
        <end position="469"/>
    </location>
</feature>
<evidence type="ECO:0000313" key="6">
    <source>
        <dbReference type="EMBL" id="KAF5363464.1"/>
    </source>
</evidence>
<feature type="compositionally biased region" description="Basic and acidic residues" evidence="4">
    <location>
        <begin position="498"/>
        <end position="519"/>
    </location>
</feature>
<dbReference type="AlphaFoldDB" id="A0A8H5GEN4"/>
<feature type="compositionally biased region" description="Basic residues" evidence="4">
    <location>
        <begin position="659"/>
        <end position="668"/>
    </location>
</feature>
<feature type="compositionally biased region" description="Polar residues" evidence="4">
    <location>
        <begin position="438"/>
        <end position="448"/>
    </location>
</feature>
<dbReference type="OrthoDB" id="10070927at2759"/>
<evidence type="ECO:0000313" key="7">
    <source>
        <dbReference type="Proteomes" id="UP000559027"/>
    </source>
</evidence>
<keyword evidence="3" id="KW-0175">Coiled coil</keyword>
<feature type="compositionally biased region" description="Low complexity" evidence="4">
    <location>
        <begin position="9"/>
        <end position="25"/>
    </location>
</feature>
<feature type="compositionally biased region" description="Basic and acidic residues" evidence="4">
    <location>
        <begin position="692"/>
        <end position="701"/>
    </location>
</feature>
<feature type="compositionally biased region" description="Basic and acidic residues" evidence="4">
    <location>
        <begin position="124"/>
        <end position="133"/>
    </location>
</feature>
<reference evidence="6 7" key="1">
    <citation type="journal article" date="2020" name="ISME J.">
        <title>Uncovering the hidden diversity of litter-decomposition mechanisms in mushroom-forming fungi.</title>
        <authorList>
            <person name="Floudas D."/>
            <person name="Bentzer J."/>
            <person name="Ahren D."/>
            <person name="Johansson T."/>
            <person name="Persson P."/>
            <person name="Tunlid A."/>
        </authorList>
    </citation>
    <scope>NUCLEOTIDE SEQUENCE [LARGE SCALE GENOMIC DNA]</scope>
    <source>
        <strain evidence="6 7">CBS 146.42</strain>
    </source>
</reference>
<dbReference type="Pfam" id="PF24245">
    <property type="entry name" value="INO80F"/>
    <property type="match status" value="1"/>
</dbReference>
<feature type="region of interest" description="Disordered" evidence="4">
    <location>
        <begin position="95"/>
        <end position="701"/>
    </location>
</feature>
<evidence type="ECO:0000256" key="3">
    <source>
        <dbReference type="SAM" id="Coils"/>
    </source>
</evidence>
<feature type="compositionally biased region" description="Basic and acidic residues" evidence="4">
    <location>
        <begin position="270"/>
        <end position="283"/>
    </location>
</feature>